<protein>
    <submittedName>
        <fullName evidence="2">Uncharacterized protein</fullName>
    </submittedName>
</protein>
<feature type="transmembrane region" description="Helical" evidence="1">
    <location>
        <begin position="34"/>
        <end position="51"/>
    </location>
</feature>
<evidence type="ECO:0000313" key="2">
    <source>
        <dbReference type="EMBL" id="GAA4452872.1"/>
    </source>
</evidence>
<reference evidence="3" key="1">
    <citation type="journal article" date="2019" name="Int. J. Syst. Evol. Microbiol.">
        <title>The Global Catalogue of Microorganisms (GCM) 10K type strain sequencing project: providing services to taxonomists for standard genome sequencing and annotation.</title>
        <authorList>
            <consortium name="The Broad Institute Genomics Platform"/>
            <consortium name="The Broad Institute Genome Sequencing Center for Infectious Disease"/>
            <person name="Wu L."/>
            <person name="Ma J."/>
        </authorList>
    </citation>
    <scope>NUCLEOTIDE SEQUENCE [LARGE SCALE GENOMIC DNA]</scope>
    <source>
        <strain evidence="3">JCM 17927</strain>
    </source>
</reference>
<sequence>MKRKGLRLVYNLCLAVLVLLFIAVAFASLKDRDYGVGVIACLLFLVGYWLIDKYGGRMMRSSWFHRQRKRPQTDK</sequence>
<dbReference type="Proteomes" id="UP001501175">
    <property type="component" value="Unassembled WGS sequence"/>
</dbReference>
<accession>A0ABP8MQM6</accession>
<proteinExistence type="predicted"/>
<gene>
    <name evidence="2" type="ORF">GCM10023189_16970</name>
</gene>
<dbReference type="EMBL" id="BAABHD010000022">
    <property type="protein sequence ID" value="GAA4452872.1"/>
    <property type="molecule type" value="Genomic_DNA"/>
</dbReference>
<organism evidence="2 3">
    <name type="scientific">Nibrella saemangeumensis</name>
    <dbReference type="NCBI Taxonomy" id="1084526"/>
    <lineage>
        <taxon>Bacteria</taxon>
        <taxon>Pseudomonadati</taxon>
        <taxon>Bacteroidota</taxon>
        <taxon>Cytophagia</taxon>
        <taxon>Cytophagales</taxon>
        <taxon>Spirosomataceae</taxon>
        <taxon>Nibrella</taxon>
    </lineage>
</organism>
<keyword evidence="1" id="KW-0472">Membrane</keyword>
<comment type="caution">
    <text evidence="2">The sequence shown here is derived from an EMBL/GenBank/DDBJ whole genome shotgun (WGS) entry which is preliminary data.</text>
</comment>
<keyword evidence="1" id="KW-0812">Transmembrane</keyword>
<evidence type="ECO:0000256" key="1">
    <source>
        <dbReference type="SAM" id="Phobius"/>
    </source>
</evidence>
<keyword evidence="3" id="KW-1185">Reference proteome</keyword>
<dbReference type="RefSeq" id="WP_345242524.1">
    <property type="nucleotide sequence ID" value="NZ_BAABHD010000022.1"/>
</dbReference>
<evidence type="ECO:0000313" key="3">
    <source>
        <dbReference type="Proteomes" id="UP001501175"/>
    </source>
</evidence>
<name>A0ABP8MQM6_9BACT</name>
<keyword evidence="1" id="KW-1133">Transmembrane helix</keyword>
<feature type="transmembrane region" description="Helical" evidence="1">
    <location>
        <begin position="9"/>
        <end position="28"/>
    </location>
</feature>